<evidence type="ECO:0000259" key="9">
    <source>
        <dbReference type="SMART" id="SM00922"/>
    </source>
</evidence>
<organism evidence="10 11">
    <name type="scientific">Streptomonospora halophila</name>
    <dbReference type="NCBI Taxonomy" id="427369"/>
    <lineage>
        <taxon>Bacteria</taxon>
        <taxon>Bacillati</taxon>
        <taxon>Actinomycetota</taxon>
        <taxon>Actinomycetes</taxon>
        <taxon>Streptosporangiales</taxon>
        <taxon>Nocardiopsidaceae</taxon>
        <taxon>Streptomonospora</taxon>
    </lineage>
</organism>
<evidence type="ECO:0000256" key="8">
    <source>
        <dbReference type="ARBA" id="ARBA00023239"/>
    </source>
</evidence>
<reference evidence="11" key="1">
    <citation type="journal article" date="2019" name="Int. J. Syst. Evol. Microbiol.">
        <title>The Global Catalogue of Microorganisms (GCM) 10K type strain sequencing project: providing services to taxonomists for standard genome sequencing and annotation.</title>
        <authorList>
            <consortium name="The Broad Institute Genomics Platform"/>
            <consortium name="The Broad Institute Genome Sequencing Center for Infectious Disease"/>
            <person name="Wu L."/>
            <person name="Ma J."/>
        </authorList>
    </citation>
    <scope>NUCLEOTIDE SEQUENCE [LARGE SCALE GENOMIC DNA]</scope>
    <source>
        <strain evidence="11">JCM 18123</strain>
    </source>
</reference>
<dbReference type="InterPro" id="IPR034593">
    <property type="entry name" value="DgoD-like"/>
</dbReference>
<name>A0ABP9GGW6_9ACTN</name>
<comment type="caution">
    <text evidence="10">The sequence shown here is derived from an EMBL/GenBank/DDBJ whole genome shotgun (WGS) entry which is preliminary data.</text>
</comment>
<dbReference type="InterPro" id="IPR034598">
    <property type="entry name" value="GlucD-like"/>
</dbReference>
<accession>A0ABP9GGW6</accession>
<protein>
    <recommendedName>
        <fullName evidence="5">glucarate dehydratase</fullName>
        <ecNumber evidence="5">4.2.1.40</ecNumber>
    </recommendedName>
</protein>
<gene>
    <name evidence="10" type="ORF">GCM10023224_27100</name>
</gene>
<evidence type="ECO:0000256" key="3">
    <source>
        <dbReference type="ARBA" id="ARBA00005183"/>
    </source>
</evidence>
<dbReference type="SUPFAM" id="SSF54826">
    <property type="entry name" value="Enolase N-terminal domain-like"/>
    <property type="match status" value="1"/>
</dbReference>
<dbReference type="SUPFAM" id="SSF51604">
    <property type="entry name" value="Enolase C-terminal domain-like"/>
    <property type="match status" value="1"/>
</dbReference>
<dbReference type="InterPro" id="IPR029065">
    <property type="entry name" value="Enolase_C-like"/>
</dbReference>
<dbReference type="Gene3D" id="3.30.390.10">
    <property type="entry name" value="Enolase-like, N-terminal domain"/>
    <property type="match status" value="1"/>
</dbReference>
<dbReference type="Pfam" id="PF13378">
    <property type="entry name" value="MR_MLE_C"/>
    <property type="match status" value="1"/>
</dbReference>
<dbReference type="InterPro" id="IPR029017">
    <property type="entry name" value="Enolase-like_N"/>
</dbReference>
<evidence type="ECO:0000313" key="10">
    <source>
        <dbReference type="EMBL" id="GAA4943057.1"/>
    </source>
</evidence>
<keyword evidence="8" id="KW-0456">Lyase</keyword>
<dbReference type="EC" id="4.2.1.40" evidence="5"/>
<evidence type="ECO:0000256" key="2">
    <source>
        <dbReference type="ARBA" id="ARBA00001946"/>
    </source>
</evidence>
<comment type="cofactor">
    <cofactor evidence="2">
        <name>Mg(2+)</name>
        <dbReference type="ChEBI" id="CHEBI:18420"/>
    </cofactor>
</comment>
<dbReference type="CDD" id="cd03323">
    <property type="entry name" value="D-glucarate_dehydratase"/>
    <property type="match status" value="1"/>
</dbReference>
<keyword evidence="11" id="KW-1185">Reference proteome</keyword>
<evidence type="ECO:0000256" key="4">
    <source>
        <dbReference type="ARBA" id="ARBA00009938"/>
    </source>
</evidence>
<dbReference type="EMBL" id="BAABIK010000013">
    <property type="protein sequence ID" value="GAA4943057.1"/>
    <property type="molecule type" value="Genomic_DNA"/>
</dbReference>
<evidence type="ECO:0000256" key="6">
    <source>
        <dbReference type="ARBA" id="ARBA00022723"/>
    </source>
</evidence>
<feature type="domain" description="Mandelate racemase/muconate lactonizing enzyme C-terminal" evidence="9">
    <location>
        <begin position="179"/>
        <end position="273"/>
    </location>
</feature>
<dbReference type="InterPro" id="IPR036849">
    <property type="entry name" value="Enolase-like_C_sf"/>
</dbReference>
<comment type="catalytic activity">
    <reaction evidence="1">
        <text>D-glucarate = 5-dehydro-4-deoxy-D-glucarate + H2O</text>
        <dbReference type="Rhea" id="RHEA:14573"/>
        <dbReference type="ChEBI" id="CHEBI:15377"/>
        <dbReference type="ChEBI" id="CHEBI:30612"/>
        <dbReference type="ChEBI" id="CHEBI:42819"/>
        <dbReference type="EC" id="4.2.1.40"/>
    </reaction>
</comment>
<comment type="similarity">
    <text evidence="4">Belongs to the mandelate racemase/muconate lactonizing enzyme family. GlucD subfamily.</text>
</comment>
<proteinExistence type="inferred from homology"/>
<dbReference type="PANTHER" id="PTHR48080:SF4">
    <property type="entry name" value="GLUCARATE DEHYDRATASE"/>
    <property type="match status" value="1"/>
</dbReference>
<sequence>MPESTVGRVREVRVTPILISDPPLLNLQGVHQPATPRTIVEIETESGAVGLGETYGDTDYLTAIRRVAPHLAGADVSRPTALRAVVDEVLGADETAYAEAGTHAAGLRGKRDLAKLKASVFAVFEVACLDAWGRILGVPVHALLGGRVRDRVDYSAYLFYKWAAHPGAGPDEWGSALDPQGVVEQARLFADRYGFGSIKLKGGVFDPDQEIAAVRALRTAFPDTPLRLDPNGAWSAETGERVARELTGVLEYLEDPAAGVGAMARIHQRTGMPLATNMCVTGFDEVPEAFSRNAVQVVLSDHHFWGGLRATLDLAALCRTYGVGVSMHSNTHLGISLAAMTHVAAAVPDLHHACDTHRPWQQEDVVTRPHAFKGGAVEVSDAPGLGIELDTDALADLHRRWSDSDVRDRDDVGAMRAVHPDWTAPRLPRW</sequence>
<evidence type="ECO:0000256" key="5">
    <source>
        <dbReference type="ARBA" id="ARBA00011973"/>
    </source>
</evidence>
<keyword evidence="6" id="KW-0479">Metal-binding</keyword>
<dbReference type="SFLD" id="SFLDS00001">
    <property type="entry name" value="Enolase"/>
    <property type="match status" value="1"/>
</dbReference>
<comment type="pathway">
    <text evidence="3">Carbohydrate acid metabolism; D-glucarate degradation; 2,5-dioxopentanoate from D-glucarate: step 1/2.</text>
</comment>
<dbReference type="SFLD" id="SFLDG00055">
    <property type="entry name" value="glucarate_dehydratase"/>
    <property type="match status" value="1"/>
</dbReference>
<dbReference type="SMART" id="SM00922">
    <property type="entry name" value="MR_MLE"/>
    <property type="match status" value="1"/>
</dbReference>
<evidence type="ECO:0000256" key="1">
    <source>
        <dbReference type="ARBA" id="ARBA00001426"/>
    </source>
</evidence>
<evidence type="ECO:0000256" key="7">
    <source>
        <dbReference type="ARBA" id="ARBA00022842"/>
    </source>
</evidence>
<evidence type="ECO:0000313" key="11">
    <source>
        <dbReference type="Proteomes" id="UP001499993"/>
    </source>
</evidence>
<dbReference type="RefSeq" id="WP_345556852.1">
    <property type="nucleotide sequence ID" value="NZ_BAABIK010000013.1"/>
</dbReference>
<keyword evidence="7" id="KW-0460">Magnesium</keyword>
<dbReference type="Gene3D" id="3.20.20.120">
    <property type="entry name" value="Enolase-like C-terminal domain"/>
    <property type="match status" value="1"/>
</dbReference>
<dbReference type="PANTHER" id="PTHR48080">
    <property type="entry name" value="D-GALACTONATE DEHYDRATASE-RELATED"/>
    <property type="match status" value="1"/>
</dbReference>
<dbReference type="InterPro" id="IPR013342">
    <property type="entry name" value="Mandelate_racemase_C"/>
</dbReference>
<dbReference type="Proteomes" id="UP001499993">
    <property type="component" value="Unassembled WGS sequence"/>
</dbReference>